<feature type="region of interest" description="Disordered" evidence="2">
    <location>
        <begin position="1"/>
        <end position="28"/>
    </location>
</feature>
<feature type="compositionally biased region" description="Basic and acidic residues" evidence="2">
    <location>
        <begin position="1"/>
        <end position="12"/>
    </location>
</feature>
<dbReference type="InterPro" id="IPR003737">
    <property type="entry name" value="GlcNAc_PI_deacetylase-related"/>
</dbReference>
<proteinExistence type="predicted"/>
<protein>
    <recommendedName>
        <fullName evidence="5">PIG-L family deacetylase</fullName>
    </recommendedName>
</protein>
<dbReference type="Gene3D" id="3.40.50.10320">
    <property type="entry name" value="LmbE-like"/>
    <property type="match status" value="1"/>
</dbReference>
<dbReference type="RefSeq" id="WP_219666757.1">
    <property type="nucleotide sequence ID" value="NZ_WTFF01000059.1"/>
</dbReference>
<dbReference type="Proteomes" id="UP000812013">
    <property type="component" value="Unassembled WGS sequence"/>
</dbReference>
<dbReference type="Pfam" id="PF02585">
    <property type="entry name" value="PIG-L"/>
    <property type="match status" value="1"/>
</dbReference>
<keyword evidence="1" id="KW-0862">Zinc</keyword>
<dbReference type="InterPro" id="IPR024078">
    <property type="entry name" value="LmbE-like_dom_sf"/>
</dbReference>
<keyword evidence="4" id="KW-1185">Reference proteome</keyword>
<name>A0ABS6Z415_9ACTN</name>
<organism evidence="3 4">
    <name type="scientific">Streptomyces bambusae</name>
    <dbReference type="NCBI Taxonomy" id="1550616"/>
    <lineage>
        <taxon>Bacteria</taxon>
        <taxon>Bacillati</taxon>
        <taxon>Actinomycetota</taxon>
        <taxon>Actinomycetes</taxon>
        <taxon>Kitasatosporales</taxon>
        <taxon>Streptomycetaceae</taxon>
        <taxon>Streptomyces</taxon>
    </lineage>
</organism>
<dbReference type="EMBL" id="WTFF01000059">
    <property type="protein sequence ID" value="MBW5482467.1"/>
    <property type="molecule type" value="Genomic_DNA"/>
</dbReference>
<accession>A0ABS6Z415</accession>
<dbReference type="SUPFAM" id="SSF102588">
    <property type="entry name" value="LmbE-like"/>
    <property type="match status" value="1"/>
</dbReference>
<sequence length="567" mass="59743">MGWATERSERAAARGRRRAGAAPAPRRSSLSRVLHLLAHPGDVLAATGSELYRAMAEPDRPVAVVLLTDGEPGDRDRLLRRLGRDGAWRRRTEELPDGTTLDVFALADAPRIEVCFTWSAEPPQPGAPPELVDRAAALLAHFAPGTVCTLDPDPEHTGWSPKGGAVRPDHPEHAAVAQAVLEAVARTAADGGRPVAVECFRPAGPCAAAQAPVPAVPRYPGRRIWLTRGTEGHLTAYAALGGRLARWTERTPGGPEWGERELLDTPPLLPVLSVAQAPLGWVHLVSLRRTPHASGGACVEVMHAVQYQSGRPLGEWRSLGNPNGTGPDKGREVGVPAVVVDAEGAAHVFARNFGRGVSSRSQRPDGSWTPWRDLKGSRVQDGLAALLDDEGRPELFAPSAGGVLRWRREGPGGDLREVPADRMPLLAAPGTALAALASGPGRITVYGCDARDRMLYACRTDGAATAVGTTGGAGVSVLRTAIDGYDCTVLLQRSPEGVTAVGAYPTEQEHAGLWWERTGGTGTREPAAAADAFGRLVVASLDGEGRLAVTRQDSTVPGLALGGWMTP</sequence>
<comment type="caution">
    <text evidence="3">The sequence shown here is derived from an EMBL/GenBank/DDBJ whole genome shotgun (WGS) entry which is preliminary data.</text>
</comment>
<dbReference type="Gene3D" id="2.120.10.70">
    <property type="entry name" value="Fucose-specific lectin"/>
    <property type="match status" value="1"/>
</dbReference>
<evidence type="ECO:0000313" key="3">
    <source>
        <dbReference type="EMBL" id="MBW5482467.1"/>
    </source>
</evidence>
<evidence type="ECO:0000313" key="4">
    <source>
        <dbReference type="Proteomes" id="UP000812013"/>
    </source>
</evidence>
<gene>
    <name evidence="3" type="ORF">GPJ59_11380</name>
</gene>
<evidence type="ECO:0000256" key="1">
    <source>
        <dbReference type="ARBA" id="ARBA00022833"/>
    </source>
</evidence>
<reference evidence="3 4" key="1">
    <citation type="submission" date="2019-12" db="EMBL/GenBank/DDBJ databases">
        <title>Genome sequence of Streptomyces bambusae.</title>
        <authorList>
            <person name="Bansal K."/>
            <person name="Choksket S."/>
            <person name="Korpole S."/>
            <person name="Patil P.B."/>
        </authorList>
    </citation>
    <scope>NUCLEOTIDE SEQUENCE [LARGE SCALE GENOMIC DNA]</scope>
    <source>
        <strain evidence="3 4">SK60</strain>
    </source>
</reference>
<dbReference type="SUPFAM" id="SSF89372">
    <property type="entry name" value="Fucose-specific lectin"/>
    <property type="match status" value="1"/>
</dbReference>
<evidence type="ECO:0008006" key="5">
    <source>
        <dbReference type="Google" id="ProtNLM"/>
    </source>
</evidence>
<evidence type="ECO:0000256" key="2">
    <source>
        <dbReference type="SAM" id="MobiDB-lite"/>
    </source>
</evidence>